<dbReference type="GO" id="GO:0005615">
    <property type="term" value="C:extracellular space"/>
    <property type="evidence" value="ECO:0007669"/>
    <property type="project" value="TreeGrafter"/>
</dbReference>
<keyword evidence="5 9" id="KW-0732">Signal</keyword>
<evidence type="ECO:0000256" key="4">
    <source>
        <dbReference type="ARBA" id="ARBA00022525"/>
    </source>
</evidence>
<proteinExistence type="inferred from homology"/>
<keyword evidence="4" id="KW-0964">Secreted</keyword>
<evidence type="ECO:0000256" key="9">
    <source>
        <dbReference type="SAM" id="SignalP"/>
    </source>
</evidence>
<evidence type="ECO:0000256" key="6">
    <source>
        <dbReference type="ARBA" id="ARBA00023188"/>
    </source>
</evidence>
<keyword evidence="7" id="KW-1015">Disulfide bond</keyword>
<evidence type="ECO:0008006" key="12">
    <source>
        <dbReference type="Google" id="ProtNLM"/>
    </source>
</evidence>
<feature type="signal peptide" evidence="9">
    <location>
        <begin position="1"/>
        <end position="19"/>
    </location>
</feature>
<gene>
    <name evidence="10" type="primary">LOC115390966</name>
</gene>
<comment type="subcellular location">
    <subcellularLocation>
        <location evidence="1">Secreted</location>
    </subcellularLocation>
</comment>
<dbReference type="GO" id="GO:0009953">
    <property type="term" value="P:dorsal/ventral pattern formation"/>
    <property type="evidence" value="ECO:0007669"/>
    <property type="project" value="TreeGrafter"/>
</dbReference>
<comment type="similarity">
    <text evidence="2">Belongs to the noggin family.</text>
</comment>
<feature type="region of interest" description="Disordered" evidence="8">
    <location>
        <begin position="73"/>
        <end position="93"/>
    </location>
</feature>
<sequence>MCRSLTFGSFLCWTSVTLCYTSVALNSNVSSYDHFENETDGVHEKEDAEWDPSFVHLRNRLPLHLQPIRPYTLRTSEEDDHDTPKPKPHRPSRLLRLLGSSFDPFWMSVDEPPEASRGRQPLLLHGKHNATSPPALREAAENLRRKLEKEAAELNLDPLPADVARAVRSWLVRSAACDLQQQWVDLGAAFWPRWLRQTDCQGSDGGQRCSFPPGMECVRAQTTQIKILAWHCVEARAGGDGSGRIRGERSDFDDEAETIHKCLWRKVSHPVVTACRCSCQ</sequence>
<evidence type="ECO:0000256" key="7">
    <source>
        <dbReference type="PIRSR" id="PIRSR008129-1"/>
    </source>
</evidence>
<evidence type="ECO:0000313" key="11">
    <source>
        <dbReference type="Proteomes" id="UP000472267"/>
    </source>
</evidence>
<feature type="chain" id="PRO_5025340968" description="Noggin" evidence="9">
    <location>
        <begin position="20"/>
        <end position="280"/>
    </location>
</feature>
<dbReference type="GO" id="GO:0045596">
    <property type="term" value="P:negative regulation of cell differentiation"/>
    <property type="evidence" value="ECO:0007669"/>
    <property type="project" value="InterPro"/>
</dbReference>
<dbReference type="Gene3D" id="2.10.90.10">
    <property type="entry name" value="Cystine-knot cytokines"/>
    <property type="match status" value="1"/>
</dbReference>
<dbReference type="Ensembl" id="ENSSFAT00005003807.1">
    <property type="protein sequence ID" value="ENSSFAP00005003550.1"/>
    <property type="gene ID" value="ENSSFAG00005002409.1"/>
</dbReference>
<name>A0A672FGI4_SALFA</name>
<feature type="disulfide bond" evidence="7">
    <location>
        <begin position="232"/>
        <end position="262"/>
    </location>
</feature>
<reference evidence="10" key="1">
    <citation type="submission" date="2019-06" db="EMBL/GenBank/DDBJ databases">
        <authorList>
            <consortium name="Wellcome Sanger Institute Data Sharing"/>
        </authorList>
    </citation>
    <scope>NUCLEOTIDE SEQUENCE [LARGE SCALE GENOMIC DNA]</scope>
</reference>
<evidence type="ECO:0000256" key="1">
    <source>
        <dbReference type="ARBA" id="ARBA00004613"/>
    </source>
</evidence>
<dbReference type="Proteomes" id="UP000472267">
    <property type="component" value="Chromosome 6"/>
</dbReference>
<dbReference type="SUPFAM" id="SSF57501">
    <property type="entry name" value="Cystine-knot cytokines"/>
    <property type="match status" value="1"/>
</dbReference>
<keyword evidence="3" id="KW-0217">Developmental protein</keyword>
<dbReference type="GO" id="GO:0030514">
    <property type="term" value="P:negative regulation of BMP signaling pathway"/>
    <property type="evidence" value="ECO:0007669"/>
    <property type="project" value="InterPro"/>
</dbReference>
<dbReference type="AlphaFoldDB" id="A0A672FGI4"/>
<dbReference type="OMA" id="YDPFWMS"/>
<dbReference type="PIRSF" id="PIRSF008129">
    <property type="entry name" value="Noggin"/>
    <property type="match status" value="1"/>
</dbReference>
<dbReference type="PANTHER" id="PTHR10494">
    <property type="entry name" value="BONE MORPHOGENETIC PROTEIN INHIBITOR, NOGGIN"/>
    <property type="match status" value="1"/>
</dbReference>
<dbReference type="InterPro" id="IPR008717">
    <property type="entry name" value="Noggin"/>
</dbReference>
<evidence type="ECO:0000256" key="2">
    <source>
        <dbReference type="ARBA" id="ARBA00007480"/>
    </source>
</evidence>
<dbReference type="Gene3D" id="1.10.287.520">
    <property type="entry name" value="Helix hairpin bin"/>
    <property type="match status" value="1"/>
</dbReference>
<accession>A0A672FGI4</accession>
<protein>
    <recommendedName>
        <fullName evidence="12">Noggin</fullName>
    </recommendedName>
</protein>
<feature type="disulfide bond" evidence="7">
    <location>
        <begin position="209"/>
        <end position="277"/>
    </location>
</feature>
<evidence type="ECO:0000313" key="10">
    <source>
        <dbReference type="Ensembl" id="ENSSFAP00005003550.1"/>
    </source>
</evidence>
<dbReference type="InParanoid" id="A0A672FGI4"/>
<organism evidence="10 11">
    <name type="scientific">Salarias fasciatus</name>
    <name type="common">Jewelled blenny</name>
    <name type="synonym">Blennius fasciatus</name>
    <dbReference type="NCBI Taxonomy" id="181472"/>
    <lineage>
        <taxon>Eukaryota</taxon>
        <taxon>Metazoa</taxon>
        <taxon>Chordata</taxon>
        <taxon>Craniata</taxon>
        <taxon>Vertebrata</taxon>
        <taxon>Euteleostomi</taxon>
        <taxon>Actinopterygii</taxon>
        <taxon>Neopterygii</taxon>
        <taxon>Teleostei</taxon>
        <taxon>Neoteleostei</taxon>
        <taxon>Acanthomorphata</taxon>
        <taxon>Ovalentaria</taxon>
        <taxon>Blenniimorphae</taxon>
        <taxon>Blenniiformes</taxon>
        <taxon>Blennioidei</taxon>
        <taxon>Blenniidae</taxon>
        <taxon>Salariinae</taxon>
        <taxon>Salarias</taxon>
    </lineage>
</organism>
<evidence type="ECO:0000256" key="8">
    <source>
        <dbReference type="SAM" id="MobiDB-lite"/>
    </source>
</evidence>
<reference evidence="10" key="2">
    <citation type="submission" date="2025-08" db="UniProtKB">
        <authorList>
            <consortium name="Ensembl"/>
        </authorList>
    </citation>
    <scope>IDENTIFICATION</scope>
</reference>
<dbReference type="PANTHER" id="PTHR10494:SF6">
    <property type="entry name" value="NOGGIN"/>
    <property type="match status" value="1"/>
</dbReference>
<keyword evidence="11" id="KW-1185">Reference proteome</keyword>
<dbReference type="Pfam" id="PF05806">
    <property type="entry name" value="Noggin"/>
    <property type="match status" value="1"/>
</dbReference>
<evidence type="ECO:0000256" key="3">
    <source>
        <dbReference type="ARBA" id="ARBA00022473"/>
    </source>
</evidence>
<dbReference type="InterPro" id="IPR029034">
    <property type="entry name" value="Cystine-knot_cytokine"/>
</dbReference>
<dbReference type="GO" id="GO:0051216">
    <property type="term" value="P:cartilage development"/>
    <property type="evidence" value="ECO:0007669"/>
    <property type="project" value="UniProtKB-KW"/>
</dbReference>
<dbReference type="GO" id="GO:0001649">
    <property type="term" value="P:osteoblast differentiation"/>
    <property type="evidence" value="ECO:0007669"/>
    <property type="project" value="TreeGrafter"/>
</dbReference>
<evidence type="ECO:0000256" key="5">
    <source>
        <dbReference type="ARBA" id="ARBA00022729"/>
    </source>
</evidence>
<reference evidence="10" key="3">
    <citation type="submission" date="2025-09" db="UniProtKB">
        <authorList>
            <consortium name="Ensembl"/>
        </authorList>
    </citation>
    <scope>IDENTIFICATION</scope>
</reference>
<feature type="disulfide bond" evidence="7">
    <location>
        <begin position="177"/>
        <end position="217"/>
    </location>
</feature>
<keyword evidence="6" id="KW-0891">Chondrogenesis</keyword>
<feature type="disulfide bond" evidence="7">
    <location>
        <begin position="200"/>
        <end position="275"/>
    </location>
</feature>